<dbReference type="OrthoDB" id="2604990at2"/>
<comment type="caution">
    <text evidence="1">The sequence shown here is derived from an EMBL/GenBank/DDBJ whole genome shotgun (WGS) entry which is preliminary data.</text>
</comment>
<gene>
    <name evidence="1" type="ORF">EDM56_02020</name>
</gene>
<dbReference type="Proteomes" id="UP000271031">
    <property type="component" value="Unassembled WGS sequence"/>
</dbReference>
<proteinExistence type="predicted"/>
<dbReference type="AlphaFoldDB" id="A0A3M8DX44"/>
<keyword evidence="2" id="KW-1185">Reference proteome</keyword>
<evidence type="ECO:0000313" key="1">
    <source>
        <dbReference type="EMBL" id="RNB92494.1"/>
    </source>
</evidence>
<organism evidence="1 2">
    <name type="scientific">Brevibacillus fluminis</name>
    <dbReference type="NCBI Taxonomy" id="511487"/>
    <lineage>
        <taxon>Bacteria</taxon>
        <taxon>Bacillati</taxon>
        <taxon>Bacillota</taxon>
        <taxon>Bacilli</taxon>
        <taxon>Bacillales</taxon>
        <taxon>Paenibacillaceae</taxon>
        <taxon>Brevibacillus</taxon>
    </lineage>
</organism>
<sequence>MDNPKSLNDYAYLFMKDKISEEYYVKKHPTNSKKLSWPETKDIFKNSALAFQYLRTFKTPGYRRKALSESMGMNATQLEYLFKSGTTTATDLLRDTNRRFDPNLLARYAIVHRSTYSIANAVHISSQWDFHVFDHLGECTITSKELTQIATVKEDEAWSINGYILTMKGQGDVYLRIEKKAGIVVVDLMNPSKGTFDSISSVLLSIRQNWYFLELPSFVIGHMFYVFISGAEQGELISFIKSQFGGRPCFKLTTIYSGSK</sequence>
<dbReference type="EMBL" id="RHHQ01000003">
    <property type="protein sequence ID" value="RNB92494.1"/>
    <property type="molecule type" value="Genomic_DNA"/>
</dbReference>
<name>A0A3M8DX44_9BACL</name>
<evidence type="ECO:0000313" key="2">
    <source>
        <dbReference type="Proteomes" id="UP000271031"/>
    </source>
</evidence>
<dbReference type="RefSeq" id="WP_122916199.1">
    <property type="nucleotide sequence ID" value="NZ_RHHQ01000003.1"/>
</dbReference>
<protein>
    <submittedName>
        <fullName evidence="1">Uncharacterized protein</fullName>
    </submittedName>
</protein>
<accession>A0A3M8DX44</accession>
<reference evidence="1 2" key="1">
    <citation type="submission" date="2018-10" db="EMBL/GenBank/DDBJ databases">
        <title>Phylogenomics of Brevibacillus.</title>
        <authorList>
            <person name="Dunlap C."/>
        </authorList>
    </citation>
    <scope>NUCLEOTIDE SEQUENCE [LARGE SCALE GENOMIC DNA]</scope>
    <source>
        <strain evidence="1 2">JCM 15716</strain>
    </source>
</reference>